<dbReference type="PANTHER" id="PTHR11012:SF55">
    <property type="entry name" value="BHLH DOMAIN-CONTAINING PROTEIN"/>
    <property type="match status" value="1"/>
</dbReference>
<dbReference type="PANTHER" id="PTHR11012">
    <property type="entry name" value="PROTEIN KINASE-LIKE DOMAIN-CONTAINING"/>
    <property type="match status" value="1"/>
</dbReference>
<evidence type="ECO:0000313" key="3">
    <source>
        <dbReference type="Proteomes" id="UP001168821"/>
    </source>
</evidence>
<name>A0AA38MI34_9CUCU</name>
<evidence type="ECO:0000313" key="2">
    <source>
        <dbReference type="EMBL" id="KAJ3657306.1"/>
    </source>
</evidence>
<dbReference type="SUPFAM" id="SSF56112">
    <property type="entry name" value="Protein kinase-like (PK-like)"/>
    <property type="match status" value="1"/>
</dbReference>
<evidence type="ECO:0000259" key="1">
    <source>
        <dbReference type="SMART" id="SM00587"/>
    </source>
</evidence>
<dbReference type="InterPro" id="IPR011009">
    <property type="entry name" value="Kinase-like_dom_sf"/>
</dbReference>
<keyword evidence="3" id="KW-1185">Reference proteome</keyword>
<dbReference type="AlphaFoldDB" id="A0AA38MI34"/>
<feature type="domain" description="CHK kinase-like" evidence="1">
    <location>
        <begin position="125"/>
        <end position="319"/>
    </location>
</feature>
<gene>
    <name evidence="2" type="ORF">Zmor_009121</name>
</gene>
<dbReference type="InterPro" id="IPR004119">
    <property type="entry name" value="EcKL"/>
</dbReference>
<reference evidence="2" key="1">
    <citation type="journal article" date="2023" name="G3 (Bethesda)">
        <title>Whole genome assemblies of Zophobas morio and Tenebrio molitor.</title>
        <authorList>
            <person name="Kaur S."/>
            <person name="Stinson S.A."/>
            <person name="diCenzo G.C."/>
        </authorList>
    </citation>
    <scope>NUCLEOTIDE SEQUENCE</scope>
    <source>
        <strain evidence="2">QUZm001</strain>
    </source>
</reference>
<comment type="caution">
    <text evidence="2">The sequence shown here is derived from an EMBL/GenBank/DDBJ whole genome shotgun (WGS) entry which is preliminary data.</text>
</comment>
<protein>
    <recommendedName>
        <fullName evidence="1">CHK kinase-like domain-containing protein</fullName>
    </recommendedName>
</protein>
<accession>A0AA38MI34</accession>
<dbReference type="Proteomes" id="UP001168821">
    <property type="component" value="Unassembled WGS sequence"/>
</dbReference>
<sequence>MPPYEIKNLNDIFDSEVVSASITNLTSAGDNYASAIFSVDATLKDDHSIRAVAKMIPQNEFIRRLFRSEKTFRNEVGYYRTIAPCLRKFQEERGLSGLLSSYPDFYNARFSLQPSSDQVDNDAVLLIKNIKTDGFTIMDRKVGFDFDQSKLILDKMAELHATVSALKTVKPDVFDKELGEFFDEFDMYESKPESVGQFINSLVDILVDDEFCVQNMAKIRETLHSNSRFAASKNCKEFQNTPYVSLVHTDMWTNNIMVKVVDGKTVDAKFVDYQMYEYSSLTRDVVFFLFSSVQLPVLEKQLDDLLLHYFESFVKWLEKLNSDTSVFTFQGFLKEMGLVVKQVEFIHILLMMKPIFALDKDTKEVDNLQRDDFLNGMKELAEGCKPKVSFVVRELMRRGWI</sequence>
<organism evidence="2 3">
    <name type="scientific">Zophobas morio</name>
    <dbReference type="NCBI Taxonomy" id="2755281"/>
    <lineage>
        <taxon>Eukaryota</taxon>
        <taxon>Metazoa</taxon>
        <taxon>Ecdysozoa</taxon>
        <taxon>Arthropoda</taxon>
        <taxon>Hexapoda</taxon>
        <taxon>Insecta</taxon>
        <taxon>Pterygota</taxon>
        <taxon>Neoptera</taxon>
        <taxon>Endopterygota</taxon>
        <taxon>Coleoptera</taxon>
        <taxon>Polyphaga</taxon>
        <taxon>Cucujiformia</taxon>
        <taxon>Tenebrionidae</taxon>
        <taxon>Zophobas</taxon>
    </lineage>
</organism>
<proteinExistence type="predicted"/>
<dbReference type="Pfam" id="PF02958">
    <property type="entry name" value="EcKL"/>
    <property type="match status" value="1"/>
</dbReference>
<dbReference type="EMBL" id="JALNTZ010000003">
    <property type="protein sequence ID" value="KAJ3657306.1"/>
    <property type="molecule type" value="Genomic_DNA"/>
</dbReference>
<dbReference type="SMART" id="SM00587">
    <property type="entry name" value="CHK"/>
    <property type="match status" value="1"/>
</dbReference>
<dbReference type="InterPro" id="IPR015897">
    <property type="entry name" value="CHK_kinase-like"/>
</dbReference>